<dbReference type="SUPFAM" id="SSF52540">
    <property type="entry name" value="P-loop containing nucleoside triphosphate hydrolases"/>
    <property type="match status" value="1"/>
</dbReference>
<dbReference type="Gene3D" id="3.40.50.300">
    <property type="entry name" value="P-loop containing nucleotide triphosphate hydrolases"/>
    <property type="match status" value="1"/>
</dbReference>
<evidence type="ECO:0000313" key="6">
    <source>
        <dbReference type="EMBL" id="MBI2677920.1"/>
    </source>
</evidence>
<dbReference type="InterPro" id="IPR027417">
    <property type="entry name" value="P-loop_NTPase"/>
</dbReference>
<dbReference type="AlphaFoldDB" id="A0A932EQK2"/>
<dbReference type="GO" id="GO:0016887">
    <property type="term" value="F:ATP hydrolysis activity"/>
    <property type="evidence" value="ECO:0007669"/>
    <property type="project" value="InterPro"/>
</dbReference>
<gene>
    <name evidence="6" type="ORF">HYX28_03985</name>
</gene>
<dbReference type="SMART" id="SM00382">
    <property type="entry name" value="AAA"/>
    <property type="match status" value="1"/>
</dbReference>
<name>A0A932EQK2_9BACT</name>
<dbReference type="Proteomes" id="UP000779809">
    <property type="component" value="Unassembled WGS sequence"/>
</dbReference>
<evidence type="ECO:0000256" key="1">
    <source>
        <dbReference type="ARBA" id="ARBA00022741"/>
    </source>
</evidence>
<dbReference type="PANTHER" id="PTHR42960:SF1">
    <property type="entry name" value="YCF46 PROTEIN"/>
    <property type="match status" value="1"/>
</dbReference>
<feature type="domain" description="AAA+ ATPase" evidence="5">
    <location>
        <begin position="320"/>
        <end position="458"/>
    </location>
</feature>
<proteinExistence type="inferred from homology"/>
<evidence type="ECO:0000256" key="3">
    <source>
        <dbReference type="ARBA" id="ARBA00038088"/>
    </source>
</evidence>
<dbReference type="EMBL" id="JACPNR010000005">
    <property type="protein sequence ID" value="MBI2677920.1"/>
    <property type="molecule type" value="Genomic_DNA"/>
</dbReference>
<evidence type="ECO:0000256" key="2">
    <source>
        <dbReference type="ARBA" id="ARBA00022840"/>
    </source>
</evidence>
<evidence type="ECO:0000256" key="4">
    <source>
        <dbReference type="ARBA" id="ARBA00040480"/>
    </source>
</evidence>
<dbReference type="GO" id="GO:0005524">
    <property type="term" value="F:ATP binding"/>
    <property type="evidence" value="ECO:0007669"/>
    <property type="project" value="UniProtKB-KW"/>
</dbReference>
<dbReference type="InterPro" id="IPR003959">
    <property type="entry name" value="ATPase_AAA_core"/>
</dbReference>
<comment type="similarity">
    <text evidence="3">Belongs to the AAA ATPase family. Highly divergent.</text>
</comment>
<keyword evidence="1" id="KW-0547">Nucleotide-binding</keyword>
<accession>A0A932EQK2</accession>
<dbReference type="Pfam" id="PF00004">
    <property type="entry name" value="AAA"/>
    <property type="match status" value="1"/>
</dbReference>
<organism evidence="6 7">
    <name type="scientific">Candidatus Korobacter versatilis</name>
    <dbReference type="NCBI Taxonomy" id="658062"/>
    <lineage>
        <taxon>Bacteria</taxon>
        <taxon>Pseudomonadati</taxon>
        <taxon>Acidobacteriota</taxon>
        <taxon>Terriglobia</taxon>
        <taxon>Terriglobales</taxon>
        <taxon>Candidatus Korobacteraceae</taxon>
        <taxon>Candidatus Korobacter</taxon>
    </lineage>
</organism>
<sequence>MDTLERIQVLINSATPIILMETVEETRAVAVVHEAAAALNLPVFEWSIADGLTRTAAGDQKAAAADPARVPPAVLPGSGVVMSDLSRKIAAAKQAMYHAGVPQLDFSEAEKPASQSGPILNTKDAAGVLAHIGTITIDAVFILKDFHRQLDDATTCRLLRETAQDFGRQRRAMVLTGPSFELPAELEKEVEYVDMALPDRARLRAIAEETYQRLAETRSLKRTLDKAGMDALAANLTGLTEDEAERAVAQGIVAHYALSPEVVTDVLASKKEMLRRSGMLEFVDAVNDLSSVGGLENLKKWLTLRRGAFEPGAAEFGLEPPRGVVLMGVQGCGKSLAARAVAGSWKLPLVKLDTGAIFDKYIGETEKRVHKLFKVAEQLAPVVLWIDELEKVFAGSGPDSASADAGVSSRLLGEFLSWMQDRKAPVFVAATSNNVVALPPELLRKGRFDEIFFVDLPNATERRAILALHIAKRKRDPKQFDLDRLVSEAEGYSGAEIEAAVQASLYASFTDRKPLSTETIVDAVRDSVPLATTRAEDIERLRTWARDRAVAASAPDSAAARK</sequence>
<evidence type="ECO:0000259" key="5">
    <source>
        <dbReference type="SMART" id="SM00382"/>
    </source>
</evidence>
<dbReference type="InterPro" id="IPR003593">
    <property type="entry name" value="AAA+_ATPase"/>
</dbReference>
<keyword evidence="2" id="KW-0067">ATP-binding</keyword>
<evidence type="ECO:0000313" key="7">
    <source>
        <dbReference type="Proteomes" id="UP000779809"/>
    </source>
</evidence>
<protein>
    <recommendedName>
        <fullName evidence="4">Uncharacterized AAA domain-containing protein ycf46</fullName>
    </recommendedName>
</protein>
<reference evidence="6" key="1">
    <citation type="submission" date="2020-07" db="EMBL/GenBank/DDBJ databases">
        <title>Huge and variable diversity of episymbiotic CPR bacteria and DPANN archaea in groundwater ecosystems.</title>
        <authorList>
            <person name="He C.Y."/>
            <person name="Keren R."/>
            <person name="Whittaker M."/>
            <person name="Farag I.F."/>
            <person name="Doudna J."/>
            <person name="Cate J.H.D."/>
            <person name="Banfield J.F."/>
        </authorList>
    </citation>
    <scope>NUCLEOTIDE SEQUENCE</scope>
    <source>
        <strain evidence="6">NC_groundwater_580_Pr5_B-0.1um_64_19</strain>
    </source>
</reference>
<dbReference type="InterPro" id="IPR052381">
    <property type="entry name" value="AAA_domain_protein"/>
</dbReference>
<dbReference type="Gene3D" id="1.10.8.60">
    <property type="match status" value="1"/>
</dbReference>
<comment type="caution">
    <text evidence="6">The sequence shown here is derived from an EMBL/GenBank/DDBJ whole genome shotgun (WGS) entry which is preliminary data.</text>
</comment>
<dbReference type="PANTHER" id="PTHR42960">
    <property type="entry name" value="YCF46 PROTEIN"/>
    <property type="match status" value="1"/>
</dbReference>